<name>A0ACC1TLW8_9AGAR</name>
<gene>
    <name evidence="1" type="ORF">F5876DRAFT_81470</name>
</gene>
<dbReference type="Proteomes" id="UP001163835">
    <property type="component" value="Unassembled WGS sequence"/>
</dbReference>
<evidence type="ECO:0000313" key="2">
    <source>
        <dbReference type="Proteomes" id="UP001163835"/>
    </source>
</evidence>
<organism evidence="1 2">
    <name type="scientific">Lentinula aff. lateritia</name>
    <dbReference type="NCBI Taxonomy" id="2804960"/>
    <lineage>
        <taxon>Eukaryota</taxon>
        <taxon>Fungi</taxon>
        <taxon>Dikarya</taxon>
        <taxon>Basidiomycota</taxon>
        <taxon>Agaricomycotina</taxon>
        <taxon>Agaricomycetes</taxon>
        <taxon>Agaricomycetidae</taxon>
        <taxon>Agaricales</taxon>
        <taxon>Marasmiineae</taxon>
        <taxon>Omphalotaceae</taxon>
        <taxon>Lentinula</taxon>
    </lineage>
</organism>
<protein>
    <submittedName>
        <fullName evidence="1">Uncharacterized protein</fullName>
    </submittedName>
</protein>
<accession>A0ACC1TLW8</accession>
<comment type="caution">
    <text evidence="1">The sequence shown here is derived from an EMBL/GenBank/DDBJ whole genome shotgun (WGS) entry which is preliminary data.</text>
</comment>
<evidence type="ECO:0000313" key="1">
    <source>
        <dbReference type="EMBL" id="KAJ3805712.1"/>
    </source>
</evidence>
<proteinExistence type="predicted"/>
<sequence length="697" mass="80303">MMRRSLRIQEHELAPARLHDDGEVTVPRKRVTRDEEDSKDYAEDSDGGEVALIRKKRKRSKKAANPKSNVESSDKDERRPAARTKKQNMPAQFKKVRGKLGLLERVTKDVPMDVIIEIFGHLDPGDLLHLARTSKDLRDILMSKSSEGIWRAARENVEGLPPLPNDLNEPQYAHLLFEPYCHICRYPGRCDNVLWNFRMRACKKCVLATFPLPQDPDYTEAQPRGWILGGILPIEIIPLKKGSHHHGHFGNREIMERFKTEYEALQTEEDRQAWIVRKECERKMVREHGRLCEQWLKERLGNRADELSAIRSERKESILIRLGEIGWREEAEKILSGPSSRDNFSKHKLVKQSKKLTAHGWNSIKHELVKLLSGHKRERTAEERSCLLSGSSRFDRLHEVFSELRLESDLREPFPSLGDVLAYDAFEGVIQDMLQDENGLSENLLRSKLLILLPKMIEEWRPAKIQELVDIMQISRPAATADDLYLATTMFECTGCYSPTTLYYPQMFHHECCINKENLADLPLDYECPWSSKRIVFSDARSKMAKTIVEACSLNPTVTTFPDMFSVNALFECLSCQWNPQGTSKGSRLFMRWPLPLAHDTGHLFTITVPAFDEKILACESPARSPAFLPICCAYCHKAHARKAIVDHLKNQHSNVINANELENDPELQAIRQHWYWSPRIQIKDIGIPFRFKESST</sequence>
<reference evidence="1" key="1">
    <citation type="submission" date="2022-09" db="EMBL/GenBank/DDBJ databases">
        <title>A Global Phylogenomic Analysis of the Shiitake Genus Lentinula.</title>
        <authorList>
            <consortium name="DOE Joint Genome Institute"/>
            <person name="Sierra-Patev S."/>
            <person name="Min B."/>
            <person name="Naranjo-Ortiz M."/>
            <person name="Looney B."/>
            <person name="Konkel Z."/>
            <person name="Slot J.C."/>
            <person name="Sakamoto Y."/>
            <person name="Steenwyk J.L."/>
            <person name="Rokas A."/>
            <person name="Carro J."/>
            <person name="Camarero S."/>
            <person name="Ferreira P."/>
            <person name="Molpeceres G."/>
            <person name="Ruiz-Duenas F.J."/>
            <person name="Serrano A."/>
            <person name="Henrissat B."/>
            <person name="Drula E."/>
            <person name="Hughes K.W."/>
            <person name="Mata J.L."/>
            <person name="Ishikawa N.K."/>
            <person name="Vargas-Isla R."/>
            <person name="Ushijima S."/>
            <person name="Smith C.A."/>
            <person name="Ahrendt S."/>
            <person name="Andreopoulos W."/>
            <person name="He G."/>
            <person name="Labutti K."/>
            <person name="Lipzen A."/>
            <person name="Ng V."/>
            <person name="Riley R."/>
            <person name="Sandor L."/>
            <person name="Barry K."/>
            <person name="Martinez A.T."/>
            <person name="Xiao Y."/>
            <person name="Gibbons J.G."/>
            <person name="Terashima K."/>
            <person name="Grigoriev I.V."/>
            <person name="Hibbett D.S."/>
        </authorList>
    </citation>
    <scope>NUCLEOTIDE SEQUENCE</scope>
    <source>
        <strain evidence="1">TMI1499</strain>
    </source>
</reference>
<dbReference type="EMBL" id="MU795543">
    <property type="protein sequence ID" value="KAJ3805712.1"/>
    <property type="molecule type" value="Genomic_DNA"/>
</dbReference>
<keyword evidence="2" id="KW-1185">Reference proteome</keyword>